<gene>
    <name evidence="11" type="ORF">PPYR_12704</name>
</gene>
<dbReference type="PROSITE" id="PS50271">
    <property type="entry name" value="ZF_UBP"/>
    <property type="match status" value="1"/>
</dbReference>
<evidence type="ECO:0000256" key="3">
    <source>
        <dbReference type="ARBA" id="ARBA00022771"/>
    </source>
</evidence>
<name>A0A1Y1JVH1_PHOPY</name>
<feature type="region of interest" description="Disordered" evidence="7">
    <location>
        <begin position="530"/>
        <end position="555"/>
    </location>
</feature>
<dbReference type="InterPro" id="IPR050185">
    <property type="entry name" value="Ub_carboxyl-term_hydrolase"/>
</dbReference>
<dbReference type="InterPro" id="IPR001607">
    <property type="entry name" value="Znf_UBP"/>
</dbReference>
<evidence type="ECO:0000259" key="9">
    <source>
        <dbReference type="PROSITE" id="PS50271"/>
    </source>
</evidence>
<proteinExistence type="inferred from homology"/>
<dbReference type="EMBL" id="GEZM01101955">
    <property type="protein sequence ID" value="JAV52168.1"/>
    <property type="molecule type" value="Transcribed_RNA"/>
</dbReference>
<feature type="compositionally biased region" description="Basic residues" evidence="7">
    <location>
        <begin position="423"/>
        <end position="435"/>
    </location>
</feature>
<dbReference type="Pfam" id="PF00443">
    <property type="entry name" value="UCH"/>
    <property type="match status" value="1"/>
</dbReference>
<dbReference type="GO" id="GO:0004843">
    <property type="term" value="F:cysteine-type deubiquitinase activity"/>
    <property type="evidence" value="ECO:0007669"/>
    <property type="project" value="UniProtKB-UniRule"/>
</dbReference>
<dbReference type="GO" id="GO:0016579">
    <property type="term" value="P:protein deubiquitination"/>
    <property type="evidence" value="ECO:0007669"/>
    <property type="project" value="InterPro"/>
</dbReference>
<dbReference type="GO" id="GO:0008270">
    <property type="term" value="F:zinc ion binding"/>
    <property type="evidence" value="ECO:0007669"/>
    <property type="project" value="UniProtKB-KW"/>
</dbReference>
<feature type="region of interest" description="Disordered" evidence="7">
    <location>
        <begin position="1"/>
        <end position="25"/>
    </location>
</feature>
<dbReference type="InterPro" id="IPR018200">
    <property type="entry name" value="USP_CS"/>
</dbReference>
<feature type="compositionally biased region" description="Acidic residues" evidence="7">
    <location>
        <begin position="460"/>
        <end position="470"/>
    </location>
</feature>
<comment type="similarity">
    <text evidence="6">Belongs to the peptidase C19 family.</text>
</comment>
<dbReference type="OrthoDB" id="2020758at2759"/>
<keyword evidence="2" id="KW-0479">Metal-binding</keyword>
<keyword evidence="6" id="KW-0378">Hydrolase</keyword>
<dbReference type="Pfam" id="PF02148">
    <property type="entry name" value="zf-UBP"/>
    <property type="match status" value="1"/>
</dbReference>
<dbReference type="Gene3D" id="3.30.40.10">
    <property type="entry name" value="Zinc/RING finger domain, C3HC4 (zinc finger)"/>
    <property type="match status" value="1"/>
</dbReference>
<dbReference type="InterPro" id="IPR013083">
    <property type="entry name" value="Znf_RING/FYVE/PHD"/>
</dbReference>
<evidence type="ECO:0000256" key="6">
    <source>
        <dbReference type="RuleBase" id="RU366025"/>
    </source>
</evidence>
<evidence type="ECO:0000313" key="12">
    <source>
        <dbReference type="Proteomes" id="UP000327044"/>
    </source>
</evidence>
<dbReference type="SUPFAM" id="SSF57850">
    <property type="entry name" value="RING/U-box"/>
    <property type="match status" value="1"/>
</dbReference>
<dbReference type="GO" id="GO:0006508">
    <property type="term" value="P:proteolysis"/>
    <property type="evidence" value="ECO:0007669"/>
    <property type="project" value="UniProtKB-KW"/>
</dbReference>
<dbReference type="InterPro" id="IPR028889">
    <property type="entry name" value="USP"/>
</dbReference>
<feature type="region of interest" description="Disordered" evidence="7">
    <location>
        <begin position="400"/>
        <end position="511"/>
    </location>
</feature>
<reference evidence="11 12" key="2">
    <citation type="journal article" date="2018" name="Elife">
        <title>Firefly genomes illuminate parallel origins of bioluminescence in beetles.</title>
        <authorList>
            <person name="Fallon T.R."/>
            <person name="Lower S.E."/>
            <person name="Chang C.H."/>
            <person name="Bessho-Uehara M."/>
            <person name="Martin G.J."/>
            <person name="Bewick A.J."/>
            <person name="Behringer M."/>
            <person name="Debat H.J."/>
            <person name="Wong I."/>
            <person name="Day J.C."/>
            <person name="Suvorov A."/>
            <person name="Silva C.J."/>
            <person name="Stanger-Hall K.F."/>
            <person name="Hall D.W."/>
            <person name="Schmitz R.J."/>
            <person name="Nelson D.R."/>
            <person name="Lewis S.M."/>
            <person name="Shigenobu S."/>
            <person name="Bybee S.M."/>
            <person name="Larracuente A.M."/>
            <person name="Oba Y."/>
            <person name="Weng J.K."/>
        </authorList>
    </citation>
    <scope>NUCLEOTIDE SEQUENCE [LARGE SCALE GENOMIC DNA]</scope>
    <source>
        <strain evidence="11">1611_PpyrPB1</strain>
        <tissue evidence="11">Whole body</tissue>
    </source>
</reference>
<feature type="compositionally biased region" description="Basic and acidic residues" evidence="7">
    <location>
        <begin position="406"/>
        <end position="416"/>
    </location>
</feature>
<feature type="domain" description="UBP-type" evidence="9">
    <location>
        <begin position="28"/>
        <end position="149"/>
    </location>
</feature>
<reference evidence="11" key="3">
    <citation type="submission" date="2019-08" db="EMBL/GenBank/DDBJ databases">
        <authorList>
            <consortium name="Photinus pyralis genome working group"/>
            <person name="Fallon T.R."/>
            <person name="Sander Lower S.E."/>
            <person name="Weng J.-K."/>
        </authorList>
    </citation>
    <scope>NUCLEOTIDE SEQUENCE</scope>
    <source>
        <strain evidence="11">1611_PpyrPB1</strain>
        <tissue evidence="11">Whole body</tissue>
    </source>
</reference>
<dbReference type="AlphaFoldDB" id="A0A1Y1JVH1"/>
<keyword evidence="6" id="KW-0833">Ubl conjugation pathway</keyword>
<evidence type="ECO:0000313" key="10">
    <source>
        <dbReference type="EMBL" id="JAV52168.1"/>
    </source>
</evidence>
<evidence type="ECO:0000256" key="2">
    <source>
        <dbReference type="ARBA" id="ARBA00022723"/>
    </source>
</evidence>
<dbReference type="PROSITE" id="PS50235">
    <property type="entry name" value="USP_3"/>
    <property type="match status" value="1"/>
</dbReference>
<comment type="catalytic activity">
    <reaction evidence="1 6">
        <text>Thiol-dependent hydrolysis of ester, thioester, amide, peptide and isopeptide bonds formed by the C-terminal Gly of ubiquitin (a 76-residue protein attached to proteins as an intracellular targeting signal).</text>
        <dbReference type="EC" id="3.4.19.12"/>
    </reaction>
</comment>
<evidence type="ECO:0000256" key="7">
    <source>
        <dbReference type="SAM" id="MobiDB-lite"/>
    </source>
</evidence>
<dbReference type="InterPro" id="IPR038765">
    <property type="entry name" value="Papain-like_cys_pep_sf"/>
</dbReference>
<dbReference type="PROSITE" id="PS00972">
    <property type="entry name" value="USP_1"/>
    <property type="match status" value="1"/>
</dbReference>
<reference evidence="10" key="1">
    <citation type="journal article" date="2016" name="Sci. Rep.">
        <title>Molecular characterization of firefly nuptial gifts: a multi-omics approach sheds light on postcopulatory sexual selection.</title>
        <authorList>
            <person name="Al-Wathiqui N."/>
            <person name="Fallon T.R."/>
            <person name="South A."/>
            <person name="Weng J.K."/>
            <person name="Lewis S.M."/>
        </authorList>
    </citation>
    <scope>NUCLEOTIDE SEQUENCE</scope>
</reference>
<dbReference type="EMBL" id="VVIM01000009">
    <property type="protein sequence ID" value="KAB0793084.1"/>
    <property type="molecule type" value="Genomic_DNA"/>
</dbReference>
<keyword evidence="4" id="KW-0862">Zinc</keyword>
<keyword evidence="3 5" id="KW-0863">Zinc-finger</keyword>
<sequence>MAKKKRQGEPNKNSDNSSESCDENQNMNECSHIHKAVDLPKLRKTLIRTSFHSECEKCKTMTVSNDLEMDGDYECDLSLWMCLKCGNQSCGRAKNQHALEHFNTPRSDCHALCVNTMTWIVWCYICDNEININTKKILLDAIEYLKKNAELSRSKNAQPHTLIMSNEMSDVIELNNMEMKETGFTLHRARGLRNLGNTCFFNSVMQCLGQTPYILSLLEETCKAGQYFNLPGGKLSLSDSTSIILDPLDGYLGEWGILTRFLAQTLQELQNGRPEVIDPVMLFSKLTNRMPQFAGGHQHDSHELLRHLLEAVREEDLRRYQAVILEKMDLSRKTNPTSVEGEKKKIIKFYGQQASEFLLPTEQVFRGVLGSTLQCQECQHTSQRDEFFLDLSLPISETQIPPVLRRKAEESDDNKPSKYQTKKEKRAAKKNKKLKAFNDNSMGENDFGTHQGGDNKSETESDADVEDNVEDGMTNKTEGFQTREELKGTESGYNSDKIENGTPTSKEEYTTEMRIEDAQTSTMGMLSASPLAPDSLENSRTSSETNIDMGSPLCGHNSPLEDTNEDYERPESRLSFVNNKNIDLKADLEKLTLLNETESKKMSSLYRQYNAPQDEEMSEEYDADMWTNTITSRYQCVEGECSVQSCLNQFTACELLTGNNKVLCDVCTKNVGNGKNVYTNATKQLLICNPPAVLILHLKRFQVLRFRSMKVNRFVKFPTLLDLAPFCSKRCQKLPTFEHGQNKVLYSLYGVVEHSGSLHGGHYVAYVKVRPKLQNQSYRWQYLPKNQMASQSYHCRGAEANPDYPTGKWYYISDSYVIEVPESKVLGVQAYLLFYERIL</sequence>
<evidence type="ECO:0000256" key="5">
    <source>
        <dbReference type="PROSITE-ProRule" id="PRU00502"/>
    </source>
</evidence>
<dbReference type="InParanoid" id="A0A1Y1JVH1"/>
<dbReference type="CDD" id="cd02667">
    <property type="entry name" value="Peptidase_C19K"/>
    <property type="match status" value="1"/>
</dbReference>
<dbReference type="SUPFAM" id="SSF54001">
    <property type="entry name" value="Cysteine proteinases"/>
    <property type="match status" value="1"/>
</dbReference>
<keyword evidence="6" id="KW-0788">Thiol protease</keyword>
<dbReference type="EC" id="3.4.19.12" evidence="6"/>
<keyword evidence="6" id="KW-0645">Protease</keyword>
<evidence type="ECO:0000256" key="4">
    <source>
        <dbReference type="ARBA" id="ARBA00022833"/>
    </source>
</evidence>
<dbReference type="InterPro" id="IPR001394">
    <property type="entry name" value="Peptidase_C19_UCH"/>
</dbReference>
<evidence type="ECO:0000259" key="8">
    <source>
        <dbReference type="PROSITE" id="PS50235"/>
    </source>
</evidence>
<protein>
    <recommendedName>
        <fullName evidence="6">Ubiquitin carboxyl-terminal hydrolase</fullName>
        <ecNumber evidence="6">3.4.19.12</ecNumber>
    </recommendedName>
</protein>
<accession>A0A1Y1JVH1</accession>
<organism evidence="10">
    <name type="scientific">Photinus pyralis</name>
    <name type="common">Common eastern firefly</name>
    <name type="synonym">Lampyris pyralis</name>
    <dbReference type="NCBI Taxonomy" id="7054"/>
    <lineage>
        <taxon>Eukaryota</taxon>
        <taxon>Metazoa</taxon>
        <taxon>Ecdysozoa</taxon>
        <taxon>Arthropoda</taxon>
        <taxon>Hexapoda</taxon>
        <taxon>Insecta</taxon>
        <taxon>Pterygota</taxon>
        <taxon>Neoptera</taxon>
        <taxon>Endopterygota</taxon>
        <taxon>Coleoptera</taxon>
        <taxon>Polyphaga</taxon>
        <taxon>Elateriformia</taxon>
        <taxon>Elateroidea</taxon>
        <taxon>Lampyridae</taxon>
        <taxon>Lampyrinae</taxon>
        <taxon>Photinus</taxon>
    </lineage>
</organism>
<dbReference type="FunCoup" id="A0A1Y1JVH1">
    <property type="interactions" value="2284"/>
</dbReference>
<evidence type="ECO:0000313" key="11">
    <source>
        <dbReference type="EMBL" id="KAB0793084.1"/>
    </source>
</evidence>
<evidence type="ECO:0000256" key="1">
    <source>
        <dbReference type="ARBA" id="ARBA00000707"/>
    </source>
</evidence>
<dbReference type="Proteomes" id="UP000327044">
    <property type="component" value="Unassembled WGS sequence"/>
</dbReference>
<dbReference type="Gene3D" id="3.90.70.10">
    <property type="entry name" value="Cysteine proteinases"/>
    <property type="match status" value="2"/>
</dbReference>
<dbReference type="PROSITE" id="PS00973">
    <property type="entry name" value="USP_2"/>
    <property type="match status" value="1"/>
</dbReference>
<keyword evidence="12" id="KW-1185">Reference proteome</keyword>
<feature type="compositionally biased region" description="Polar residues" evidence="7">
    <location>
        <begin position="536"/>
        <end position="548"/>
    </location>
</feature>
<dbReference type="PANTHER" id="PTHR21646:SF39">
    <property type="entry name" value="UBIQUITIN CARBOXYL-TERMINAL HYDROLASE 16"/>
    <property type="match status" value="1"/>
</dbReference>
<dbReference type="PANTHER" id="PTHR21646">
    <property type="entry name" value="UBIQUITIN CARBOXYL-TERMINAL HYDROLASE"/>
    <property type="match status" value="1"/>
</dbReference>
<feature type="domain" description="USP" evidence="8">
    <location>
        <begin position="190"/>
        <end position="838"/>
    </location>
</feature>